<dbReference type="GO" id="GO:0106310">
    <property type="term" value="F:protein serine kinase activity"/>
    <property type="evidence" value="ECO:0007669"/>
    <property type="project" value="RHEA"/>
</dbReference>
<evidence type="ECO:0000313" key="10">
    <source>
        <dbReference type="Proteomes" id="UP000002217"/>
    </source>
</evidence>
<evidence type="ECO:0000256" key="3">
    <source>
        <dbReference type="ARBA" id="ARBA00022741"/>
    </source>
</evidence>
<gene>
    <name evidence="7" type="primary">spoIIAB</name>
    <name evidence="9" type="ordered locus">Dtox_2065</name>
</gene>
<keyword evidence="2 7" id="KW-0808">Transferase</keyword>
<dbReference type="GO" id="GO:0030435">
    <property type="term" value="P:sporulation resulting in formation of a cellular spore"/>
    <property type="evidence" value="ECO:0007669"/>
    <property type="project" value="UniProtKB-KW"/>
</dbReference>
<dbReference type="EMBL" id="CP001720">
    <property type="protein sequence ID" value="ACV62894.1"/>
    <property type="molecule type" value="Genomic_DNA"/>
</dbReference>
<dbReference type="GO" id="GO:0004674">
    <property type="term" value="F:protein serine/threonine kinase activity"/>
    <property type="evidence" value="ECO:0007669"/>
    <property type="project" value="UniProtKB-KW"/>
</dbReference>
<dbReference type="GO" id="GO:0005524">
    <property type="term" value="F:ATP binding"/>
    <property type="evidence" value="ECO:0007669"/>
    <property type="project" value="UniProtKB-KW"/>
</dbReference>
<evidence type="ECO:0000256" key="4">
    <source>
        <dbReference type="ARBA" id="ARBA00022777"/>
    </source>
</evidence>
<comment type="similarity">
    <text evidence="7">Belongs to the anti-sigma-factor family.</text>
</comment>
<dbReference type="Proteomes" id="UP000002217">
    <property type="component" value="Chromosome"/>
</dbReference>
<dbReference type="OrthoDB" id="9768808at2"/>
<dbReference type="InterPro" id="IPR010194">
    <property type="entry name" value="Anti-sigma_F"/>
</dbReference>
<dbReference type="HOGENOM" id="CLU_090336_11_0_9"/>
<evidence type="ECO:0000259" key="8">
    <source>
        <dbReference type="SMART" id="SM00387"/>
    </source>
</evidence>
<dbReference type="STRING" id="485916.Dtox_2065"/>
<dbReference type="GO" id="GO:0042174">
    <property type="term" value="P:negative regulation of sporulation resulting in formation of a cellular spore"/>
    <property type="evidence" value="ECO:0007669"/>
    <property type="project" value="InterPro"/>
</dbReference>
<dbReference type="AlphaFoldDB" id="C8VYY4"/>
<comment type="catalytic activity">
    <reaction evidence="7">
        <text>L-threonyl-[protein] + ATP = O-phospho-L-threonyl-[protein] + ADP + H(+)</text>
        <dbReference type="Rhea" id="RHEA:46608"/>
        <dbReference type="Rhea" id="RHEA-COMP:11060"/>
        <dbReference type="Rhea" id="RHEA-COMP:11605"/>
        <dbReference type="ChEBI" id="CHEBI:15378"/>
        <dbReference type="ChEBI" id="CHEBI:30013"/>
        <dbReference type="ChEBI" id="CHEBI:30616"/>
        <dbReference type="ChEBI" id="CHEBI:61977"/>
        <dbReference type="ChEBI" id="CHEBI:456216"/>
        <dbReference type="EC" id="2.7.11.1"/>
    </reaction>
</comment>
<evidence type="ECO:0000313" key="9">
    <source>
        <dbReference type="EMBL" id="ACV62894.1"/>
    </source>
</evidence>
<comment type="function">
    <text evidence="7">Binds to sigma F and blocks its ability to form an RNA polymerase holoenzyme (E-sigma F). Phosphorylates SpoIIAA on a serine residue. This phosphorylation may enable SpoIIAA to act as an anti-anti-sigma factor that counteracts SpoIIAB and thus releases sigma F from inhibition.</text>
</comment>
<evidence type="ECO:0000256" key="6">
    <source>
        <dbReference type="ARBA" id="ARBA00022969"/>
    </source>
</evidence>
<keyword evidence="4 7" id="KW-0418">Kinase</keyword>
<dbReference type="HAMAP" id="MF_00637">
    <property type="entry name" value="Anti_sigma_F"/>
    <property type="match status" value="1"/>
</dbReference>
<evidence type="ECO:0000256" key="2">
    <source>
        <dbReference type="ARBA" id="ARBA00022679"/>
    </source>
</evidence>
<organism evidence="9 10">
    <name type="scientific">Desulfofarcimen acetoxidans (strain ATCC 49208 / DSM 771 / KCTC 5769 / VKM B-1644 / 5575)</name>
    <name type="common">Desulfotomaculum acetoxidans</name>
    <dbReference type="NCBI Taxonomy" id="485916"/>
    <lineage>
        <taxon>Bacteria</taxon>
        <taxon>Bacillati</taxon>
        <taxon>Bacillota</taxon>
        <taxon>Clostridia</taxon>
        <taxon>Eubacteriales</taxon>
        <taxon>Peptococcaceae</taxon>
        <taxon>Desulfofarcimen</taxon>
    </lineage>
</organism>
<dbReference type="InterPro" id="IPR050267">
    <property type="entry name" value="Anti-sigma-factor_SerPK"/>
</dbReference>
<name>C8VYY4_DESAS</name>
<proteinExistence type="inferred from homology"/>
<dbReference type="EC" id="2.7.11.1" evidence="7"/>
<dbReference type="eggNOG" id="COG2172">
    <property type="taxonomic scope" value="Bacteria"/>
</dbReference>
<dbReference type="Gene3D" id="3.30.565.10">
    <property type="entry name" value="Histidine kinase-like ATPase, C-terminal domain"/>
    <property type="match status" value="1"/>
</dbReference>
<dbReference type="InterPro" id="IPR003594">
    <property type="entry name" value="HATPase_dom"/>
</dbReference>
<evidence type="ECO:0000256" key="1">
    <source>
        <dbReference type="ARBA" id="ARBA00022527"/>
    </source>
</evidence>
<sequence>MLLKNQVTISFLSISENVAFARVTTAAFASQLEFTINDLEEIKVAVSEAVANAIVHGYNNAEDKMITIEVKLYGNKLEIAVIDEGTGIPDIKQALQPSFSTDPERMGLGFVFMQSFMDKLKINSVPGKGTKVIMIKNCNSSIKMAQ</sequence>
<evidence type="ECO:0000256" key="7">
    <source>
        <dbReference type="HAMAP-Rule" id="MF_00637"/>
    </source>
</evidence>
<accession>C8VYY4</accession>
<keyword evidence="5 7" id="KW-0067">ATP-binding</keyword>
<comment type="catalytic activity">
    <reaction evidence="7">
        <text>L-seryl-[protein] + ATP = O-phospho-L-seryl-[protein] + ADP + H(+)</text>
        <dbReference type="Rhea" id="RHEA:17989"/>
        <dbReference type="Rhea" id="RHEA-COMP:9863"/>
        <dbReference type="Rhea" id="RHEA-COMP:11604"/>
        <dbReference type="ChEBI" id="CHEBI:15378"/>
        <dbReference type="ChEBI" id="CHEBI:29999"/>
        <dbReference type="ChEBI" id="CHEBI:30616"/>
        <dbReference type="ChEBI" id="CHEBI:83421"/>
        <dbReference type="ChEBI" id="CHEBI:456216"/>
        <dbReference type="EC" id="2.7.11.1"/>
    </reaction>
</comment>
<feature type="domain" description="Histidine kinase/HSP90-like ATPase" evidence="8">
    <location>
        <begin position="37"/>
        <end position="140"/>
    </location>
</feature>
<dbReference type="PANTHER" id="PTHR35526:SF3">
    <property type="entry name" value="ANTI-SIGMA-F FACTOR RSBW"/>
    <property type="match status" value="1"/>
</dbReference>
<keyword evidence="3 7" id="KW-0547">Nucleotide-binding</keyword>
<dbReference type="InterPro" id="IPR036890">
    <property type="entry name" value="HATPase_C_sf"/>
</dbReference>
<dbReference type="GO" id="GO:0016989">
    <property type="term" value="F:sigma factor antagonist activity"/>
    <property type="evidence" value="ECO:0007669"/>
    <property type="project" value="InterPro"/>
</dbReference>
<dbReference type="KEGG" id="dae:Dtox_2065"/>
<dbReference type="PANTHER" id="PTHR35526">
    <property type="entry name" value="ANTI-SIGMA-F FACTOR RSBW-RELATED"/>
    <property type="match status" value="1"/>
</dbReference>
<keyword evidence="10" id="KW-1185">Reference proteome</keyword>
<evidence type="ECO:0000256" key="5">
    <source>
        <dbReference type="ARBA" id="ARBA00022840"/>
    </source>
</evidence>
<dbReference type="NCBIfam" id="TIGR01925">
    <property type="entry name" value="spIIAB"/>
    <property type="match status" value="1"/>
</dbReference>
<keyword evidence="6 7" id="KW-0749">Sporulation</keyword>
<dbReference type="GO" id="GO:0030436">
    <property type="term" value="P:asexual sporulation"/>
    <property type="evidence" value="ECO:0007669"/>
    <property type="project" value="UniProtKB-UniRule"/>
</dbReference>
<keyword evidence="1 7" id="KW-0723">Serine/threonine-protein kinase</keyword>
<dbReference type="Pfam" id="PF13581">
    <property type="entry name" value="HATPase_c_2"/>
    <property type="match status" value="1"/>
</dbReference>
<dbReference type="RefSeq" id="WP_015757598.1">
    <property type="nucleotide sequence ID" value="NC_013216.1"/>
</dbReference>
<reference evidence="9 10" key="1">
    <citation type="journal article" date="2009" name="Stand. Genomic Sci.">
        <title>Complete genome sequence of Desulfotomaculum acetoxidans type strain (5575).</title>
        <authorList>
            <person name="Spring S."/>
            <person name="Lapidus A."/>
            <person name="Schroder M."/>
            <person name="Gleim D."/>
            <person name="Sims D."/>
            <person name="Meincke L."/>
            <person name="Glavina Del Rio T."/>
            <person name="Tice H."/>
            <person name="Copeland A."/>
            <person name="Cheng J.F."/>
            <person name="Lucas S."/>
            <person name="Chen F."/>
            <person name="Nolan M."/>
            <person name="Bruce D."/>
            <person name="Goodwin L."/>
            <person name="Pitluck S."/>
            <person name="Ivanova N."/>
            <person name="Mavromatis K."/>
            <person name="Mikhailova N."/>
            <person name="Pati A."/>
            <person name="Chen A."/>
            <person name="Palaniappan K."/>
            <person name="Land M."/>
            <person name="Hauser L."/>
            <person name="Chang Y.J."/>
            <person name="Jeffries C.D."/>
            <person name="Chain P."/>
            <person name="Saunders E."/>
            <person name="Brettin T."/>
            <person name="Detter J.C."/>
            <person name="Goker M."/>
            <person name="Bristow J."/>
            <person name="Eisen J.A."/>
            <person name="Markowitz V."/>
            <person name="Hugenholtz P."/>
            <person name="Kyrpides N.C."/>
            <person name="Klenk H.P."/>
            <person name="Han C."/>
        </authorList>
    </citation>
    <scope>NUCLEOTIDE SEQUENCE [LARGE SCALE GENOMIC DNA]</scope>
    <source>
        <strain evidence="10">ATCC 49208 / DSM 771 / VKM B-1644</strain>
    </source>
</reference>
<dbReference type="SUPFAM" id="SSF55874">
    <property type="entry name" value="ATPase domain of HSP90 chaperone/DNA topoisomerase II/histidine kinase"/>
    <property type="match status" value="1"/>
</dbReference>
<dbReference type="SMART" id="SM00387">
    <property type="entry name" value="HATPase_c"/>
    <property type="match status" value="1"/>
</dbReference>
<protein>
    <recommendedName>
        <fullName evidence="7">Anti-sigma F factor</fullName>
        <ecNumber evidence="7">2.7.11.1</ecNumber>
    </recommendedName>
    <alternativeName>
        <fullName evidence="7">Stage II sporulation protein AB</fullName>
    </alternativeName>
</protein>